<proteinExistence type="predicted"/>
<accession>A0AAD7J4N3</accession>
<sequence length="209" mass="23063">MSSFLKRGRSKLKSRLLQVTHVAASVASGRSASPHVSGASDSRESHTPQPRASEQTRNQTAAELGRTAYDGLSLIVQSLYDCSDIFLPLKTAAGVFLAITGVVEKVSANKKELDELELRLKSILSIHQGNPPLVISPNYRKFDENLTELPRITSVSYITNFTQVPKNSGELPPDYHQITGPLPPISESFWGRILLNSDSNWNKIIFNVY</sequence>
<feature type="region of interest" description="Disordered" evidence="1">
    <location>
        <begin position="28"/>
        <end position="59"/>
    </location>
</feature>
<evidence type="ECO:0000313" key="2">
    <source>
        <dbReference type="EMBL" id="KAJ7754384.1"/>
    </source>
</evidence>
<evidence type="ECO:0000313" key="3">
    <source>
        <dbReference type="Proteomes" id="UP001215280"/>
    </source>
</evidence>
<organism evidence="2 3">
    <name type="scientific">Mycena maculata</name>
    <dbReference type="NCBI Taxonomy" id="230809"/>
    <lineage>
        <taxon>Eukaryota</taxon>
        <taxon>Fungi</taxon>
        <taxon>Dikarya</taxon>
        <taxon>Basidiomycota</taxon>
        <taxon>Agaricomycotina</taxon>
        <taxon>Agaricomycetes</taxon>
        <taxon>Agaricomycetidae</taxon>
        <taxon>Agaricales</taxon>
        <taxon>Marasmiineae</taxon>
        <taxon>Mycenaceae</taxon>
        <taxon>Mycena</taxon>
    </lineage>
</organism>
<dbReference type="AlphaFoldDB" id="A0AAD7J4N3"/>
<keyword evidence="3" id="KW-1185">Reference proteome</keyword>
<evidence type="ECO:0000256" key="1">
    <source>
        <dbReference type="SAM" id="MobiDB-lite"/>
    </source>
</evidence>
<dbReference type="EMBL" id="JARJLG010000067">
    <property type="protein sequence ID" value="KAJ7754384.1"/>
    <property type="molecule type" value="Genomic_DNA"/>
</dbReference>
<comment type="caution">
    <text evidence="2">The sequence shown here is derived from an EMBL/GenBank/DDBJ whole genome shotgun (WGS) entry which is preliminary data.</text>
</comment>
<dbReference type="Proteomes" id="UP001215280">
    <property type="component" value="Unassembled WGS sequence"/>
</dbReference>
<name>A0AAD7J4N3_9AGAR</name>
<protein>
    <submittedName>
        <fullName evidence="2">Uncharacterized protein</fullName>
    </submittedName>
</protein>
<reference evidence="2" key="1">
    <citation type="submission" date="2023-03" db="EMBL/GenBank/DDBJ databases">
        <title>Massive genome expansion in bonnet fungi (Mycena s.s.) driven by repeated elements and novel gene families across ecological guilds.</title>
        <authorList>
            <consortium name="Lawrence Berkeley National Laboratory"/>
            <person name="Harder C.B."/>
            <person name="Miyauchi S."/>
            <person name="Viragh M."/>
            <person name="Kuo A."/>
            <person name="Thoen E."/>
            <person name="Andreopoulos B."/>
            <person name="Lu D."/>
            <person name="Skrede I."/>
            <person name="Drula E."/>
            <person name="Henrissat B."/>
            <person name="Morin E."/>
            <person name="Kohler A."/>
            <person name="Barry K."/>
            <person name="LaButti K."/>
            <person name="Morin E."/>
            <person name="Salamov A."/>
            <person name="Lipzen A."/>
            <person name="Mereny Z."/>
            <person name="Hegedus B."/>
            <person name="Baldrian P."/>
            <person name="Stursova M."/>
            <person name="Weitz H."/>
            <person name="Taylor A."/>
            <person name="Grigoriev I.V."/>
            <person name="Nagy L.G."/>
            <person name="Martin F."/>
            <person name="Kauserud H."/>
        </authorList>
    </citation>
    <scope>NUCLEOTIDE SEQUENCE</scope>
    <source>
        <strain evidence="2">CBHHK188m</strain>
    </source>
</reference>
<feature type="compositionally biased region" description="Polar residues" evidence="1">
    <location>
        <begin position="47"/>
        <end position="59"/>
    </location>
</feature>
<gene>
    <name evidence="2" type="ORF">DFH07DRAFT_823141</name>
</gene>